<feature type="chain" id="PRO_5043135106" evidence="11">
    <location>
        <begin position="19"/>
        <end position="482"/>
    </location>
</feature>
<evidence type="ECO:0000256" key="10">
    <source>
        <dbReference type="SAM" id="Phobius"/>
    </source>
</evidence>
<dbReference type="STRING" id="334426.A0A158PLE8"/>
<dbReference type="InterPro" id="IPR050401">
    <property type="entry name" value="Cyclic_nucleotide_synthase"/>
</dbReference>
<dbReference type="InterPro" id="IPR028082">
    <property type="entry name" value="Peripla_BP_I"/>
</dbReference>
<dbReference type="GO" id="GO:0001653">
    <property type="term" value="F:peptide receptor activity"/>
    <property type="evidence" value="ECO:0007669"/>
    <property type="project" value="TreeGrafter"/>
</dbReference>
<keyword evidence="2 10" id="KW-0812">Transmembrane</keyword>
<evidence type="ECO:0000256" key="11">
    <source>
        <dbReference type="SAM" id="SignalP"/>
    </source>
</evidence>
<evidence type="ECO:0000259" key="12">
    <source>
        <dbReference type="Pfam" id="PF01094"/>
    </source>
</evidence>
<evidence type="ECO:0000256" key="2">
    <source>
        <dbReference type="ARBA" id="ARBA00022692"/>
    </source>
</evidence>
<dbReference type="Proteomes" id="UP000267027">
    <property type="component" value="Unassembled WGS sequence"/>
</dbReference>
<feature type="domain" description="Receptor ligand binding region" evidence="12">
    <location>
        <begin position="48"/>
        <end position="149"/>
    </location>
</feature>
<dbReference type="PANTHER" id="PTHR11920">
    <property type="entry name" value="GUANYLYL CYCLASE"/>
    <property type="match status" value="1"/>
</dbReference>
<dbReference type="AlphaFoldDB" id="A0A158PLE8"/>
<dbReference type="GO" id="GO:0005886">
    <property type="term" value="C:plasma membrane"/>
    <property type="evidence" value="ECO:0007669"/>
    <property type="project" value="TreeGrafter"/>
</dbReference>
<evidence type="ECO:0000256" key="3">
    <source>
        <dbReference type="ARBA" id="ARBA00022729"/>
    </source>
</evidence>
<reference evidence="13 14" key="2">
    <citation type="submission" date="2018-11" db="EMBL/GenBank/DDBJ databases">
        <authorList>
            <consortium name="Pathogen Informatics"/>
        </authorList>
    </citation>
    <scope>NUCLEOTIDE SEQUENCE [LARGE SCALE GENOMIC DNA]</scope>
    <source>
        <strain evidence="13 14">Costa Rica</strain>
    </source>
</reference>
<evidence type="ECO:0000256" key="7">
    <source>
        <dbReference type="ARBA" id="ARBA00023170"/>
    </source>
</evidence>
<reference evidence="15" key="1">
    <citation type="submission" date="2016-04" db="UniProtKB">
        <authorList>
            <consortium name="WormBaseParasite"/>
        </authorList>
    </citation>
    <scope>IDENTIFICATION</scope>
</reference>
<dbReference type="InterPro" id="IPR001828">
    <property type="entry name" value="ANF_lig-bd_rcpt"/>
</dbReference>
<dbReference type="GO" id="GO:0004016">
    <property type="term" value="F:adenylate cyclase activity"/>
    <property type="evidence" value="ECO:0007669"/>
    <property type="project" value="TreeGrafter"/>
</dbReference>
<gene>
    <name evidence="13" type="ORF">ACOC_LOCUS11265</name>
</gene>
<dbReference type="GO" id="GO:0000166">
    <property type="term" value="F:nucleotide binding"/>
    <property type="evidence" value="ECO:0007669"/>
    <property type="project" value="UniProtKB-KW"/>
</dbReference>
<keyword evidence="3 11" id="KW-0732">Signal</keyword>
<dbReference type="WBParaSite" id="ACOC_0001126401-mRNA-1">
    <property type="protein sequence ID" value="ACOC_0001126401-mRNA-1"/>
    <property type="gene ID" value="ACOC_0001126401"/>
</dbReference>
<name>A0A158PLE8_ANGCS</name>
<evidence type="ECO:0000313" key="15">
    <source>
        <dbReference type="WBParaSite" id="ACOC_0001126401-mRNA-1"/>
    </source>
</evidence>
<evidence type="ECO:0000256" key="8">
    <source>
        <dbReference type="ARBA" id="ARBA00023180"/>
    </source>
</evidence>
<dbReference type="Gene3D" id="3.40.50.2300">
    <property type="match status" value="2"/>
</dbReference>
<dbReference type="PRINTS" id="PR00255">
    <property type="entry name" value="NATPEPTIDER"/>
</dbReference>
<sequence length="482" mass="53738">MTWTIVLLLVVLIAVLQSKEVFQILNVGVLFARNDTQLAPFIGWRETAGAVGVAWDKIQRDGILPEYSELNLTWVISDCDNSLDAGSIIEWVRNGVDVVLGPACSSSAVVSGIVGKYFNFPMVIWAPTFSSVLLNSDDYPTVMATTWSSIRSTPTMESSEFSCEQPLIFCGMISLWMIGDPFDFFDLQSGSHTGTPIRAISVERGSYQLMQFKLFHFLNSTQLENLLILYACRWLLDVEICKVLSSEVKRSTESNDLISTHKNNFVVVCMESDEARRNLMISIAEEGMDTDDFVWLMIETRKLGFVAELADAMMLYAIALNRSTAAGLAKPTGTDLARFSAGQFEGFSGTVIINENCTRDPVFLVYGLNSSNQQTVMLKITERALNGDSTLIQDMQPPSVMWASRGGSPPRNRPSCDYDGSACPPTFVEKYLAITLVAVIVPVAILITAIIIILRYRKFEEERLNQLWKIPFVTLKRRNTKV</sequence>
<dbReference type="GO" id="GO:0004383">
    <property type="term" value="F:guanylate cyclase activity"/>
    <property type="evidence" value="ECO:0007669"/>
    <property type="project" value="TreeGrafter"/>
</dbReference>
<keyword evidence="6 10" id="KW-0472">Membrane</keyword>
<dbReference type="GO" id="GO:0007168">
    <property type="term" value="P:receptor guanylyl cyclase signaling pathway"/>
    <property type="evidence" value="ECO:0007669"/>
    <property type="project" value="TreeGrafter"/>
</dbReference>
<evidence type="ECO:0000256" key="9">
    <source>
        <dbReference type="ARBA" id="ARBA00023239"/>
    </source>
</evidence>
<dbReference type="Pfam" id="PF01094">
    <property type="entry name" value="ANF_receptor"/>
    <property type="match status" value="1"/>
</dbReference>
<keyword evidence="4" id="KW-0547">Nucleotide-binding</keyword>
<proteinExistence type="predicted"/>
<keyword evidence="7" id="KW-0675">Receptor</keyword>
<dbReference type="EMBL" id="UYYA01004651">
    <property type="protein sequence ID" value="VDM62850.1"/>
    <property type="molecule type" value="Genomic_DNA"/>
</dbReference>
<dbReference type="InterPro" id="IPR001170">
    <property type="entry name" value="ANPR/GUC"/>
</dbReference>
<accession>A0A158PLE8</accession>
<dbReference type="SUPFAM" id="SSF53822">
    <property type="entry name" value="Periplasmic binding protein-like I"/>
    <property type="match status" value="2"/>
</dbReference>
<dbReference type="PANTHER" id="PTHR11920:SF493">
    <property type="entry name" value="RECEPTOR-TYPE GUANYLATE CYCLASE GCY-22"/>
    <property type="match status" value="1"/>
</dbReference>
<feature type="signal peptide" evidence="11">
    <location>
        <begin position="1"/>
        <end position="18"/>
    </location>
</feature>
<feature type="transmembrane region" description="Helical" evidence="10">
    <location>
        <begin position="431"/>
        <end position="454"/>
    </location>
</feature>
<keyword evidence="5 10" id="KW-1133">Transmembrane helix</keyword>
<evidence type="ECO:0000256" key="1">
    <source>
        <dbReference type="ARBA" id="ARBA00004479"/>
    </source>
</evidence>
<organism evidence="15">
    <name type="scientific">Angiostrongylus costaricensis</name>
    <name type="common">Nematode worm</name>
    <dbReference type="NCBI Taxonomy" id="334426"/>
    <lineage>
        <taxon>Eukaryota</taxon>
        <taxon>Metazoa</taxon>
        <taxon>Ecdysozoa</taxon>
        <taxon>Nematoda</taxon>
        <taxon>Chromadorea</taxon>
        <taxon>Rhabditida</taxon>
        <taxon>Rhabditina</taxon>
        <taxon>Rhabditomorpha</taxon>
        <taxon>Strongyloidea</taxon>
        <taxon>Metastrongylidae</taxon>
        <taxon>Angiostrongylus</taxon>
    </lineage>
</organism>
<dbReference type="OMA" id="EANIDVW"/>
<dbReference type="CDD" id="cd06352">
    <property type="entry name" value="PBP1_NPR_GC-like"/>
    <property type="match status" value="1"/>
</dbReference>
<keyword evidence="9" id="KW-0456">Lyase</keyword>
<evidence type="ECO:0000256" key="4">
    <source>
        <dbReference type="ARBA" id="ARBA00022741"/>
    </source>
</evidence>
<evidence type="ECO:0000313" key="13">
    <source>
        <dbReference type="EMBL" id="VDM62850.1"/>
    </source>
</evidence>
<evidence type="ECO:0000313" key="14">
    <source>
        <dbReference type="Proteomes" id="UP000267027"/>
    </source>
</evidence>
<evidence type="ECO:0000256" key="5">
    <source>
        <dbReference type="ARBA" id="ARBA00022989"/>
    </source>
</evidence>
<protein>
    <submittedName>
        <fullName evidence="15">ANF_receptor domain-containing protein</fullName>
    </submittedName>
</protein>
<keyword evidence="8" id="KW-0325">Glycoprotein</keyword>
<evidence type="ECO:0000256" key="6">
    <source>
        <dbReference type="ARBA" id="ARBA00023136"/>
    </source>
</evidence>
<dbReference type="OrthoDB" id="5867643at2759"/>
<keyword evidence="14" id="KW-1185">Reference proteome</keyword>
<comment type="subcellular location">
    <subcellularLocation>
        <location evidence="1">Membrane</location>
        <topology evidence="1">Single-pass type I membrane protein</topology>
    </subcellularLocation>
</comment>